<dbReference type="Pfam" id="PF12733">
    <property type="entry name" value="Cadherin-like"/>
    <property type="match status" value="2"/>
</dbReference>
<evidence type="ECO:0000259" key="1">
    <source>
        <dbReference type="PROSITE" id="PS50022"/>
    </source>
</evidence>
<evidence type="ECO:0000313" key="3">
    <source>
        <dbReference type="Proteomes" id="UP000006695"/>
    </source>
</evidence>
<keyword evidence="3" id="KW-1185">Reference proteome</keyword>
<sequence length="344" mass="36135">MGNIALNKTATASGYVAPFTPAKAVDGSATDPRNRWLCSTAPTPSGSVPPSWLCVDLGANYWVNRWVVKQMGLTGWSPSFNMVDYKFQGSLDDLTWFDIDSVTNNSANQTDRTCPARKARYVRVYVTKGLLTNTPFSSIAEFEVYEAPPTPNTLSALTITGNGAAVSTTPAFASTTTSYTASVTYDVASVVVSPTATDQNAVMKVNGNPVPRGGNATVPLNVGSNAVTVVVTPTIGDPQTYTITVTRASSQYLSGFTLKSGRNPVNYTPTFDKNTTQYTSTSSGLTSITITPTTEDPAAVINVGGTTVSSGQPVTLTVSGSTVIPITVTSNIGSVTKKYDLTVN</sequence>
<dbReference type="STRING" id="351605.Gura_0755"/>
<dbReference type="InterPro" id="IPR000421">
    <property type="entry name" value="FA58C"/>
</dbReference>
<dbReference type="Pfam" id="PF22633">
    <property type="entry name" value="F5_F8_type_C_2"/>
    <property type="match status" value="1"/>
</dbReference>
<gene>
    <name evidence="2" type="ordered locus">Gura_0755</name>
</gene>
<dbReference type="KEGG" id="gur:Gura_0755"/>
<dbReference type="EMBL" id="CP000698">
    <property type="protein sequence ID" value="ABQ24964.1"/>
    <property type="molecule type" value="Genomic_DNA"/>
</dbReference>
<name>A5GBS7_GEOUR</name>
<evidence type="ECO:0000313" key="2">
    <source>
        <dbReference type="EMBL" id="ABQ24964.1"/>
    </source>
</evidence>
<dbReference type="AlphaFoldDB" id="A5GBS7"/>
<protein>
    <submittedName>
        <fullName evidence="2">Coagulation factor 5/8 type domain protein</fullName>
    </submittedName>
</protein>
<dbReference type="InterPro" id="IPR008979">
    <property type="entry name" value="Galactose-bd-like_sf"/>
</dbReference>
<proteinExistence type="predicted"/>
<dbReference type="InterPro" id="IPR025883">
    <property type="entry name" value="Cadherin-like_domain"/>
</dbReference>
<dbReference type="Gene3D" id="2.60.120.260">
    <property type="entry name" value="Galactose-binding domain-like"/>
    <property type="match status" value="1"/>
</dbReference>
<reference evidence="2 3" key="1">
    <citation type="submission" date="2007-05" db="EMBL/GenBank/DDBJ databases">
        <title>Complete sequence of Geobacter uraniireducens Rf4.</title>
        <authorList>
            <consortium name="US DOE Joint Genome Institute"/>
            <person name="Copeland A."/>
            <person name="Lucas S."/>
            <person name="Lapidus A."/>
            <person name="Barry K."/>
            <person name="Detter J.C."/>
            <person name="Glavina del Rio T."/>
            <person name="Hammon N."/>
            <person name="Israni S."/>
            <person name="Dalin E."/>
            <person name="Tice H."/>
            <person name="Pitluck S."/>
            <person name="Chertkov O."/>
            <person name="Brettin T."/>
            <person name="Bruce D."/>
            <person name="Han C."/>
            <person name="Schmutz J."/>
            <person name="Larimer F."/>
            <person name="Land M."/>
            <person name="Hauser L."/>
            <person name="Kyrpides N."/>
            <person name="Mikhailova N."/>
            <person name="Shelobolina E."/>
            <person name="Aklujkar M."/>
            <person name="Lovley D."/>
            <person name="Richardson P."/>
        </authorList>
    </citation>
    <scope>NUCLEOTIDE SEQUENCE [LARGE SCALE GENOMIC DNA]</scope>
    <source>
        <strain evidence="2 3">Rf4</strain>
    </source>
</reference>
<dbReference type="CAZy" id="CBM32">
    <property type="family name" value="Carbohydrate-Binding Module Family 32"/>
</dbReference>
<dbReference type="OrthoDB" id="5480482at2"/>
<dbReference type="RefSeq" id="WP_011937688.1">
    <property type="nucleotide sequence ID" value="NC_009483.1"/>
</dbReference>
<dbReference type="PROSITE" id="PS50022">
    <property type="entry name" value="FA58C_3"/>
    <property type="match status" value="1"/>
</dbReference>
<accession>A5GBS7</accession>
<dbReference type="HOGENOM" id="CLU_049422_0_0_7"/>
<organism evidence="2 3">
    <name type="scientific">Geotalea uraniireducens (strain Rf4)</name>
    <name type="common">Geobacter uraniireducens</name>
    <dbReference type="NCBI Taxonomy" id="351605"/>
    <lineage>
        <taxon>Bacteria</taxon>
        <taxon>Pseudomonadati</taxon>
        <taxon>Thermodesulfobacteriota</taxon>
        <taxon>Desulfuromonadia</taxon>
        <taxon>Geobacterales</taxon>
        <taxon>Geobacteraceae</taxon>
        <taxon>Geotalea</taxon>
    </lineage>
</organism>
<dbReference type="SUPFAM" id="SSF49785">
    <property type="entry name" value="Galactose-binding domain-like"/>
    <property type="match status" value="1"/>
</dbReference>
<dbReference type="Proteomes" id="UP000006695">
    <property type="component" value="Chromosome"/>
</dbReference>
<feature type="domain" description="F5/8 type C" evidence="1">
    <location>
        <begin position="1"/>
        <end position="147"/>
    </location>
</feature>